<evidence type="ECO:0008006" key="8">
    <source>
        <dbReference type="Google" id="ProtNLM"/>
    </source>
</evidence>
<evidence type="ECO:0000313" key="7">
    <source>
        <dbReference type="Proteomes" id="UP001396898"/>
    </source>
</evidence>
<name>A0ABR1T187_9PEZI</name>
<gene>
    <name evidence="6" type="ORF">PG991_000125</name>
</gene>
<feature type="compositionally biased region" description="Low complexity" evidence="2">
    <location>
        <begin position="1097"/>
        <end position="1115"/>
    </location>
</feature>
<feature type="domain" description="ZNFX1" evidence="5">
    <location>
        <begin position="90"/>
        <end position="195"/>
    </location>
</feature>
<evidence type="ECO:0000313" key="6">
    <source>
        <dbReference type="EMBL" id="KAK8040337.1"/>
    </source>
</evidence>
<keyword evidence="1" id="KW-0347">Helicase</keyword>
<evidence type="ECO:0000259" key="3">
    <source>
        <dbReference type="Pfam" id="PF13086"/>
    </source>
</evidence>
<keyword evidence="1" id="KW-0067">ATP-binding</keyword>
<feature type="region of interest" description="Disordered" evidence="2">
    <location>
        <begin position="1081"/>
        <end position="1143"/>
    </location>
</feature>
<dbReference type="CDD" id="cd06008">
    <property type="entry name" value="NF-X1-zinc-finger"/>
    <property type="match status" value="1"/>
</dbReference>
<feature type="domain" description="DNA2/NAM7 helicase helicase" evidence="3">
    <location>
        <begin position="282"/>
        <end position="667"/>
    </location>
</feature>
<proteinExistence type="predicted"/>
<dbReference type="InterPro" id="IPR027417">
    <property type="entry name" value="P-loop_NTPase"/>
</dbReference>
<dbReference type="SUPFAM" id="SSF52540">
    <property type="entry name" value="P-loop containing nucleoside triphosphate hydrolases"/>
    <property type="match status" value="1"/>
</dbReference>
<sequence length="1200" mass="135400">MHELVDASSSLSQSEEWVSLPELPTSSELNPDWERDGEKIRARARVNDVTRPYYTKDEYLQNNYFLQREDGIANLRKSIFDFKEDPNMMDNNDTCIYTRVSVKGYQMTNQGPLCSISFSTERAGKKIKWSNTRRLTQGTIVALTAKDDKFQTQCKVASVVEKIVDGLLVTIHLLWANVEDAVFDPMEQLVMIESRHGFFEAVRHSLVGLQHVATTKSPLTKYLVLGSNVDGTPQYVQEHPTMDITPLITQRTPDMPQNLELACQNVDILEGVPSFIERYTSLDDSQLQAVHRILTKELAIVQGPPGTGKTFTSVQALRIMMQSQDPNTSTPIIVAAETNHAVDQILKQIVGFGLGDKVVRLGGRTKDQTLKEHSVHNLRERAQNMTGDTGKRAFNDANKSRGVIYRALDTNRKQFKSLVATIFTDSLLKPEYLLEQEIITQQQYDRFMDEDWGDVNADIMRDWLGDSICHTATLRQFRDPIFSTEEICEEDEVEGAGLEMEDDVAVDDLDSGRLKGVWIDIDRLYGGSNEYGYRDTDIALKKQLRKKNLWDVEQKFRGAIYEHWQKRLVEKNMPAFRDLLANNMRLTRNLKTGRCIQDSQAIKKMQIKIVGCTTTGLSKYRDLITSLQPQVLLVEEAAQSREAQITAALLPSLQQLILVGDHQQLAPHCSVPILGDYPHYLCTSMFERLVHHLRLPFTLLEVQRRMIPEIRQVLSPFYRQLRDHPMVTDPLHRPPIPGMKHPLYFCHHNYPEEFDAQLISPFNVHEAKHVVKFAEYLIKNGTPIEKITILTFYRGQRNRILREAGEASRWRYITPHSLKVNTVDSYQGEENDVIILSLVRSNLPRSVHRVGFVEDIHRGVVSISRARRGFYIFGNYYNLENATLESHAMWKPVREVFQRGGFFDPDQPGLPTHCAKHNRTIQMDSPDAWDGLSGGCYKQCDEVFPGCGHPCQMLCHPMPHEKLQCNQPCQRQLRCGHACRMACGAKCRCAVDCAAFQGIPLPPDHVHSVPIQSLQAWTGYNAQADDRRLAEQETIAEAAGLLVDAPRTYETSLVDTFRPVTLTPDGTRAVGDQAVVVNNSSASVSPSKSTDDDGQVVASQSPTSSAKSSTVSAPQMPRPPVSRRPGNVRVSNNTGRGRRGPIHIVPPVKLTLSVGGAQDPSPVIAEWERRDEEEDLKVNGGSAAVLEQIEHEGKNLIDFD</sequence>
<evidence type="ECO:0000256" key="1">
    <source>
        <dbReference type="ARBA" id="ARBA00022806"/>
    </source>
</evidence>
<dbReference type="InterPro" id="IPR057373">
    <property type="entry name" value="ZNFX1"/>
</dbReference>
<dbReference type="PANTHER" id="PTHR10887">
    <property type="entry name" value="DNA2/NAM7 HELICASE FAMILY"/>
    <property type="match status" value="1"/>
</dbReference>
<keyword evidence="7" id="KW-1185">Reference proteome</keyword>
<dbReference type="CDD" id="cd18808">
    <property type="entry name" value="SF1_C_Upf1"/>
    <property type="match status" value="1"/>
</dbReference>
<reference evidence="6 7" key="1">
    <citation type="submission" date="2023-01" db="EMBL/GenBank/DDBJ databases">
        <title>Analysis of 21 Apiospora genomes using comparative genomics revels a genus with tremendous synthesis potential of carbohydrate active enzymes and secondary metabolites.</title>
        <authorList>
            <person name="Sorensen T."/>
        </authorList>
    </citation>
    <scope>NUCLEOTIDE SEQUENCE [LARGE SCALE GENOMIC DNA]</scope>
    <source>
        <strain evidence="6 7">CBS 20057</strain>
    </source>
</reference>
<accession>A0ABR1T187</accession>
<dbReference type="PANTHER" id="PTHR10887:SF341">
    <property type="entry name" value="NFX1-TYPE ZINC FINGER-CONTAINING PROTEIN 1"/>
    <property type="match status" value="1"/>
</dbReference>
<evidence type="ECO:0000259" key="5">
    <source>
        <dbReference type="Pfam" id="PF25396"/>
    </source>
</evidence>
<feature type="domain" description="DNA2/NAM7 helicase-like C-terminal" evidence="4">
    <location>
        <begin position="683"/>
        <end position="875"/>
    </location>
</feature>
<keyword evidence="1" id="KW-0547">Nucleotide-binding</keyword>
<evidence type="ECO:0000259" key="4">
    <source>
        <dbReference type="Pfam" id="PF13087"/>
    </source>
</evidence>
<protein>
    <recommendedName>
        <fullName evidence="8">Helicase required for RNAi-mediated heterochromatin assembly 1</fullName>
    </recommendedName>
</protein>
<dbReference type="Gene3D" id="3.40.50.300">
    <property type="entry name" value="P-loop containing nucleotide triphosphate hydrolases"/>
    <property type="match status" value="3"/>
</dbReference>
<organism evidence="6 7">
    <name type="scientific">Apiospora marii</name>
    <dbReference type="NCBI Taxonomy" id="335849"/>
    <lineage>
        <taxon>Eukaryota</taxon>
        <taxon>Fungi</taxon>
        <taxon>Dikarya</taxon>
        <taxon>Ascomycota</taxon>
        <taxon>Pezizomycotina</taxon>
        <taxon>Sordariomycetes</taxon>
        <taxon>Xylariomycetidae</taxon>
        <taxon>Amphisphaeriales</taxon>
        <taxon>Apiosporaceae</taxon>
        <taxon>Apiospora</taxon>
    </lineage>
</organism>
<evidence type="ECO:0000256" key="2">
    <source>
        <dbReference type="SAM" id="MobiDB-lite"/>
    </source>
</evidence>
<dbReference type="Proteomes" id="UP001396898">
    <property type="component" value="Unassembled WGS sequence"/>
</dbReference>
<keyword evidence="1" id="KW-0378">Hydrolase</keyword>
<comment type="caution">
    <text evidence="6">The sequence shown here is derived from an EMBL/GenBank/DDBJ whole genome shotgun (WGS) entry which is preliminary data.</text>
</comment>
<dbReference type="EMBL" id="JAQQWI010000001">
    <property type="protein sequence ID" value="KAK8040337.1"/>
    <property type="molecule type" value="Genomic_DNA"/>
</dbReference>
<dbReference type="InterPro" id="IPR047187">
    <property type="entry name" value="SF1_C_Upf1"/>
</dbReference>
<dbReference type="Pfam" id="PF25396">
    <property type="entry name" value="ZNFX1"/>
    <property type="match status" value="1"/>
</dbReference>
<dbReference type="InterPro" id="IPR041677">
    <property type="entry name" value="DNA2/NAM7_AAA_11"/>
</dbReference>
<dbReference type="InterPro" id="IPR045055">
    <property type="entry name" value="DNA2/NAM7-like"/>
</dbReference>
<dbReference type="Pfam" id="PF13086">
    <property type="entry name" value="AAA_11"/>
    <property type="match status" value="1"/>
</dbReference>
<dbReference type="Pfam" id="PF13087">
    <property type="entry name" value="AAA_12"/>
    <property type="match status" value="1"/>
</dbReference>
<dbReference type="InterPro" id="IPR041679">
    <property type="entry name" value="DNA2/NAM7-like_C"/>
</dbReference>